<proteinExistence type="predicted"/>
<evidence type="ECO:0000313" key="1">
    <source>
        <dbReference type="EMBL" id="MDN5212817.1"/>
    </source>
</evidence>
<comment type="caution">
    <text evidence="1">The sequence shown here is derived from an EMBL/GenBank/DDBJ whole genome shotgun (WGS) entry which is preliminary data.</text>
</comment>
<dbReference type="RefSeq" id="WP_346758134.1">
    <property type="nucleotide sequence ID" value="NZ_JAUJEB010000001.1"/>
</dbReference>
<name>A0ABT8L4Y5_9BACT</name>
<keyword evidence="2" id="KW-1185">Reference proteome</keyword>
<organism evidence="1 2">
    <name type="scientific">Agaribacillus aureus</name>
    <dbReference type="NCBI Taxonomy" id="3051825"/>
    <lineage>
        <taxon>Bacteria</taxon>
        <taxon>Pseudomonadati</taxon>
        <taxon>Bacteroidota</taxon>
        <taxon>Cytophagia</taxon>
        <taxon>Cytophagales</taxon>
        <taxon>Splendidivirgaceae</taxon>
        <taxon>Agaribacillus</taxon>
    </lineage>
</organism>
<reference evidence="1" key="1">
    <citation type="submission" date="2023-06" db="EMBL/GenBank/DDBJ databases">
        <title>Genomic of Agaribacillus aureum.</title>
        <authorList>
            <person name="Wang G."/>
        </authorList>
    </citation>
    <scope>NUCLEOTIDE SEQUENCE</scope>
    <source>
        <strain evidence="1">BMA12</strain>
    </source>
</reference>
<dbReference type="EMBL" id="JAUJEB010000001">
    <property type="protein sequence ID" value="MDN5212817.1"/>
    <property type="molecule type" value="Genomic_DNA"/>
</dbReference>
<dbReference type="Proteomes" id="UP001172083">
    <property type="component" value="Unassembled WGS sequence"/>
</dbReference>
<sequence length="150" mass="17454">MKKILITVSERQFSKRQIKSLESLIRQNYRTHIGADSLLIIWNQVPAENIFHDYKNGQPSMLAIESNEHVEQHQRVEMFAACTRDWLQITGQRIDQLIISLLDTPVFNALLQRNSKHLTMPGKVKYFLRLGADLLSSRTLKGYYTFNSSF</sequence>
<evidence type="ECO:0000313" key="2">
    <source>
        <dbReference type="Proteomes" id="UP001172083"/>
    </source>
</evidence>
<accession>A0ABT8L4Y5</accession>
<protein>
    <submittedName>
        <fullName evidence="1">Uncharacterized protein</fullName>
    </submittedName>
</protein>
<gene>
    <name evidence="1" type="ORF">QQ020_12200</name>
</gene>